<evidence type="ECO:0000313" key="6">
    <source>
        <dbReference type="EMBL" id="QPC80859.1"/>
    </source>
</evidence>
<evidence type="ECO:0000256" key="3">
    <source>
        <dbReference type="ARBA" id="ARBA00022801"/>
    </source>
</evidence>
<dbReference type="AlphaFoldDB" id="A0A7S8E5Q2"/>
<dbReference type="RefSeq" id="WP_195168934.1">
    <property type="nucleotide sequence ID" value="NZ_CP062983.1"/>
</dbReference>
<dbReference type="PANTHER" id="PTHR46233:SF3">
    <property type="entry name" value="HYDROXYACYLGLUTATHIONE HYDROLASE GLOC"/>
    <property type="match status" value="1"/>
</dbReference>
<dbReference type="Pfam" id="PF00753">
    <property type="entry name" value="Lactamase_B"/>
    <property type="match status" value="1"/>
</dbReference>
<reference evidence="6 7" key="1">
    <citation type="submission" date="2020-02" db="EMBL/GenBank/DDBJ databases">
        <authorList>
            <person name="Zheng R.K."/>
            <person name="Sun C.M."/>
        </authorList>
    </citation>
    <scope>NUCLEOTIDE SEQUENCE [LARGE SCALE GENOMIC DNA]</scope>
    <source>
        <strain evidence="7">rifampicinis</strain>
    </source>
</reference>
<feature type="domain" description="Metallo-beta-lactamase" evidence="5">
    <location>
        <begin position="14"/>
        <end position="195"/>
    </location>
</feature>
<proteinExistence type="predicted"/>
<dbReference type="Gene3D" id="3.60.15.10">
    <property type="entry name" value="Ribonuclease Z/Hydroxyacylglutathione hydrolase-like"/>
    <property type="match status" value="1"/>
</dbReference>
<dbReference type="InterPro" id="IPR036866">
    <property type="entry name" value="RibonucZ/Hydroxyglut_hydro"/>
</dbReference>
<gene>
    <name evidence="6" type="ORF">G4Y79_14200</name>
</gene>
<keyword evidence="7" id="KW-1185">Reference proteome</keyword>
<keyword evidence="4" id="KW-0862">Zinc</keyword>
<organism evidence="6 7">
    <name type="scientific">Phototrophicus methaneseepsis</name>
    <dbReference type="NCBI Taxonomy" id="2710758"/>
    <lineage>
        <taxon>Bacteria</taxon>
        <taxon>Bacillati</taxon>
        <taxon>Chloroflexota</taxon>
        <taxon>Candidatus Thermofontia</taxon>
        <taxon>Phototrophicales</taxon>
        <taxon>Phototrophicaceae</taxon>
        <taxon>Phototrophicus</taxon>
    </lineage>
</organism>
<evidence type="ECO:0000256" key="4">
    <source>
        <dbReference type="ARBA" id="ARBA00022833"/>
    </source>
</evidence>
<accession>A0A7S8E5Q2</accession>
<comment type="cofactor">
    <cofactor evidence="1">
        <name>Zn(2+)</name>
        <dbReference type="ChEBI" id="CHEBI:29105"/>
    </cofactor>
</comment>
<dbReference type="GO" id="GO:0046872">
    <property type="term" value="F:metal ion binding"/>
    <property type="evidence" value="ECO:0007669"/>
    <property type="project" value="UniProtKB-KW"/>
</dbReference>
<evidence type="ECO:0000313" key="7">
    <source>
        <dbReference type="Proteomes" id="UP000594468"/>
    </source>
</evidence>
<protein>
    <submittedName>
        <fullName evidence="6">MBL fold metallo-hydrolase</fullName>
    </submittedName>
</protein>
<dbReference type="PANTHER" id="PTHR46233">
    <property type="entry name" value="HYDROXYACYLGLUTATHIONE HYDROLASE GLOC"/>
    <property type="match status" value="1"/>
</dbReference>
<keyword evidence="2" id="KW-0479">Metal-binding</keyword>
<evidence type="ECO:0000256" key="2">
    <source>
        <dbReference type="ARBA" id="ARBA00022723"/>
    </source>
</evidence>
<dbReference type="Proteomes" id="UP000594468">
    <property type="component" value="Chromosome"/>
</dbReference>
<dbReference type="SUPFAM" id="SSF56281">
    <property type="entry name" value="Metallo-hydrolase/oxidoreductase"/>
    <property type="match status" value="1"/>
</dbReference>
<dbReference type="InterPro" id="IPR051453">
    <property type="entry name" value="MBL_Glyoxalase_II"/>
</dbReference>
<evidence type="ECO:0000259" key="5">
    <source>
        <dbReference type="SMART" id="SM00849"/>
    </source>
</evidence>
<dbReference type="KEGG" id="pmet:G4Y79_14200"/>
<dbReference type="InterPro" id="IPR001279">
    <property type="entry name" value="Metallo-B-lactamas"/>
</dbReference>
<sequence length="218" mass="24117">MTIEIKQATLGLASTNVYIVGDTETKEAVVIDPVDDADYIQQMAEDAGWTIKLILATHAHFDHVLASKPLKEATGAPFYIHKDCVEWLENLPTQGRLFGMSSLPEAATPDRLLTTETETIQVSEMLFHTLYTPGHAPGHLSFYMPEHNLVFSGDTLFAGSIGRTDLPGGDYEVLMHSIFGKLLPLGDETHVLAGHMQRTTIGRERHTNPFILDYADKI</sequence>
<dbReference type="SMART" id="SM00849">
    <property type="entry name" value="Lactamase_B"/>
    <property type="match status" value="1"/>
</dbReference>
<keyword evidence="3 6" id="KW-0378">Hydrolase</keyword>
<dbReference type="EMBL" id="CP062983">
    <property type="protein sequence ID" value="QPC80859.1"/>
    <property type="molecule type" value="Genomic_DNA"/>
</dbReference>
<name>A0A7S8E5Q2_9CHLR</name>
<dbReference type="GO" id="GO:0016787">
    <property type="term" value="F:hydrolase activity"/>
    <property type="evidence" value="ECO:0007669"/>
    <property type="project" value="UniProtKB-KW"/>
</dbReference>
<evidence type="ECO:0000256" key="1">
    <source>
        <dbReference type="ARBA" id="ARBA00001947"/>
    </source>
</evidence>